<evidence type="ECO:0000256" key="5">
    <source>
        <dbReference type="SAM" id="MobiDB-lite"/>
    </source>
</evidence>
<feature type="domain" description="HTH gntR-type" evidence="6">
    <location>
        <begin position="9"/>
        <end position="77"/>
    </location>
</feature>
<name>A0ABS3VZ37_MICEH</name>
<dbReference type="Pfam" id="PF00392">
    <property type="entry name" value="GntR"/>
    <property type="match status" value="1"/>
</dbReference>
<dbReference type="SMART" id="SM00345">
    <property type="entry name" value="HTH_GNTR"/>
    <property type="match status" value="1"/>
</dbReference>
<dbReference type="InterPro" id="IPR036388">
    <property type="entry name" value="WH-like_DNA-bd_sf"/>
</dbReference>
<dbReference type="Gene3D" id="1.10.10.10">
    <property type="entry name" value="Winged helix-like DNA-binding domain superfamily/Winged helix DNA-binding domain"/>
    <property type="match status" value="1"/>
</dbReference>
<dbReference type="InterPro" id="IPR000524">
    <property type="entry name" value="Tscrpt_reg_HTH_GntR"/>
</dbReference>
<evidence type="ECO:0000256" key="4">
    <source>
        <dbReference type="ARBA" id="ARBA00023163"/>
    </source>
</evidence>
<feature type="region of interest" description="Disordered" evidence="5">
    <location>
        <begin position="69"/>
        <end position="88"/>
    </location>
</feature>
<evidence type="ECO:0000256" key="3">
    <source>
        <dbReference type="ARBA" id="ARBA00023125"/>
    </source>
</evidence>
<dbReference type="InterPro" id="IPR036390">
    <property type="entry name" value="WH_DNA-bd_sf"/>
</dbReference>
<evidence type="ECO:0000259" key="6">
    <source>
        <dbReference type="PROSITE" id="PS50949"/>
    </source>
</evidence>
<protein>
    <submittedName>
        <fullName evidence="7">GntR family transcriptional regulator</fullName>
    </submittedName>
</protein>
<dbReference type="Proteomes" id="UP000823521">
    <property type="component" value="Unassembled WGS sequence"/>
</dbReference>
<keyword evidence="3" id="KW-0238">DNA-binding</keyword>
<proteinExistence type="predicted"/>
<reference evidence="7 8" key="1">
    <citation type="submission" date="2019-12" db="EMBL/GenBank/DDBJ databases">
        <title>Whole genome sequencing of endophytic Actinobacterium Micromonospora sp. MPMI6T.</title>
        <authorList>
            <person name="Evv R."/>
            <person name="Podile A.R."/>
        </authorList>
    </citation>
    <scope>NUCLEOTIDE SEQUENCE [LARGE SCALE GENOMIC DNA]</scope>
    <source>
        <strain evidence="7 8">MPMI6</strain>
    </source>
</reference>
<organism evidence="7 8">
    <name type="scientific">Micromonospora echinofusca</name>
    <dbReference type="NCBI Taxonomy" id="47858"/>
    <lineage>
        <taxon>Bacteria</taxon>
        <taxon>Bacillati</taxon>
        <taxon>Actinomycetota</taxon>
        <taxon>Actinomycetes</taxon>
        <taxon>Micromonosporales</taxon>
        <taxon>Micromonosporaceae</taxon>
        <taxon>Micromonospora</taxon>
    </lineage>
</organism>
<accession>A0ABS3VZ37</accession>
<dbReference type="RefSeq" id="WP_208816756.1">
    <property type="nucleotide sequence ID" value="NZ_WVUH01000351.1"/>
</dbReference>
<evidence type="ECO:0000256" key="1">
    <source>
        <dbReference type="ARBA" id="ARBA00022898"/>
    </source>
</evidence>
<keyword evidence="1" id="KW-0663">Pyridoxal phosphate</keyword>
<dbReference type="EMBL" id="WVUH01000351">
    <property type="protein sequence ID" value="MBO4209805.1"/>
    <property type="molecule type" value="Genomic_DNA"/>
</dbReference>
<keyword evidence="8" id="KW-1185">Reference proteome</keyword>
<evidence type="ECO:0000313" key="8">
    <source>
        <dbReference type="Proteomes" id="UP000823521"/>
    </source>
</evidence>
<dbReference type="InterPro" id="IPR051446">
    <property type="entry name" value="HTH_trans_reg/aminotransferase"/>
</dbReference>
<comment type="caution">
    <text evidence="7">The sequence shown here is derived from an EMBL/GenBank/DDBJ whole genome shotgun (WGS) entry which is preliminary data.</text>
</comment>
<keyword evidence="2" id="KW-0805">Transcription regulation</keyword>
<dbReference type="PANTHER" id="PTHR46577:SF1">
    <property type="entry name" value="HTH-TYPE TRANSCRIPTIONAL REGULATORY PROTEIN GABR"/>
    <property type="match status" value="1"/>
</dbReference>
<dbReference type="PANTHER" id="PTHR46577">
    <property type="entry name" value="HTH-TYPE TRANSCRIPTIONAL REGULATORY PROTEIN GABR"/>
    <property type="match status" value="1"/>
</dbReference>
<sequence length="88" mass="9041">MPVRYQIAGATAAEISASVEAGIRADALPAGATLPAVRALAAELGLSPATVARAYQDLRQRGLIVTAGRAGTRVRPRPPVTGPRSVLR</sequence>
<evidence type="ECO:0000256" key="2">
    <source>
        <dbReference type="ARBA" id="ARBA00023015"/>
    </source>
</evidence>
<evidence type="ECO:0000313" key="7">
    <source>
        <dbReference type="EMBL" id="MBO4209805.1"/>
    </source>
</evidence>
<dbReference type="PROSITE" id="PS50949">
    <property type="entry name" value="HTH_GNTR"/>
    <property type="match status" value="1"/>
</dbReference>
<dbReference type="SUPFAM" id="SSF46785">
    <property type="entry name" value="Winged helix' DNA-binding domain"/>
    <property type="match status" value="1"/>
</dbReference>
<keyword evidence="4" id="KW-0804">Transcription</keyword>
<feature type="non-terminal residue" evidence="7">
    <location>
        <position position="88"/>
    </location>
</feature>
<gene>
    <name evidence="7" type="ORF">GSF22_28000</name>
</gene>